<dbReference type="RefSeq" id="WP_136402113.1">
    <property type="nucleotide sequence ID" value="NZ_SSNZ01000002.1"/>
</dbReference>
<dbReference type="Proteomes" id="UP000307507">
    <property type="component" value="Unassembled WGS sequence"/>
</dbReference>
<accession>A0A4S3ZYU3</accession>
<feature type="coiled-coil region" evidence="1">
    <location>
        <begin position="282"/>
        <end position="309"/>
    </location>
</feature>
<dbReference type="OrthoDB" id="836646at2"/>
<proteinExistence type="predicted"/>
<dbReference type="AlphaFoldDB" id="A0A4S3ZYU3"/>
<comment type="caution">
    <text evidence="2">The sequence shown here is derived from an EMBL/GenBank/DDBJ whole genome shotgun (WGS) entry which is preliminary data.</text>
</comment>
<keyword evidence="1" id="KW-0175">Coiled coil</keyword>
<sequence length="315" mass="35393">MIIISALVLTSCSGFQPTRMKSQLYTSNCNQQNVYNYTVAEMPRPMHTIPVDTALASRFSLKSLNAANAIGVLDLLGDYVAIRKEYKEHPTIENRLTQLELVQQLNQRINIASLEVSAVSSEMDCEEERTSQIADFLKGKEDETESKLTVGAIVIGAAGAIASGLLIDKGNTGDYIGLGTGITEATLGMLILRNKRSIEFYHNRNALRDIWEGRPTSSIFPPTVWYYLNYSNPNEPGKVSFRREIIEKWMNFGQIADEKSKKKTQLLELYFGNGGKYSAQELDNRANMYDQLESQINLMKQDLKALSMELENLKI</sequence>
<evidence type="ECO:0000256" key="1">
    <source>
        <dbReference type="SAM" id="Coils"/>
    </source>
</evidence>
<reference evidence="2 3" key="1">
    <citation type="submission" date="2019-04" db="EMBL/GenBank/DDBJ databases">
        <title>Flavobacterium sp. nov. isolated from construction timber.</title>
        <authorList>
            <person name="Lin S.-Y."/>
            <person name="Chang C.-T."/>
            <person name="Young C.-C."/>
        </authorList>
    </citation>
    <scope>NUCLEOTIDE SEQUENCE [LARGE SCALE GENOMIC DNA]</scope>
    <source>
        <strain evidence="2 3">CC-CTC003</strain>
    </source>
</reference>
<organism evidence="2 3">
    <name type="scientific">Flavobacterium supellecticarium</name>
    <dbReference type="NCBI Taxonomy" id="2565924"/>
    <lineage>
        <taxon>Bacteria</taxon>
        <taxon>Pseudomonadati</taxon>
        <taxon>Bacteroidota</taxon>
        <taxon>Flavobacteriia</taxon>
        <taxon>Flavobacteriales</taxon>
        <taxon>Flavobacteriaceae</taxon>
        <taxon>Flavobacterium</taxon>
    </lineage>
</organism>
<name>A0A4S3ZYU3_9FLAO</name>
<protein>
    <submittedName>
        <fullName evidence="2">Uncharacterized protein</fullName>
    </submittedName>
</protein>
<evidence type="ECO:0000313" key="2">
    <source>
        <dbReference type="EMBL" id="THF51126.1"/>
    </source>
</evidence>
<evidence type="ECO:0000313" key="3">
    <source>
        <dbReference type="Proteomes" id="UP000307507"/>
    </source>
</evidence>
<gene>
    <name evidence="2" type="ORF">E6C50_04935</name>
</gene>
<keyword evidence="3" id="KW-1185">Reference proteome</keyword>
<dbReference type="EMBL" id="SSNZ01000002">
    <property type="protein sequence ID" value="THF51126.1"/>
    <property type="molecule type" value="Genomic_DNA"/>
</dbReference>